<dbReference type="OrthoDB" id="743079at2"/>
<dbReference type="EMBL" id="FNCZ01000012">
    <property type="protein sequence ID" value="SDI51005.1"/>
    <property type="molecule type" value="Genomic_DNA"/>
</dbReference>
<keyword evidence="2" id="KW-0201">Cytochrome c-type biogenesis</keyword>
<keyword evidence="4" id="KW-0676">Redox-active center</keyword>
<dbReference type="AlphaFoldDB" id="A0A1G8L5Y9"/>
<dbReference type="InterPro" id="IPR050553">
    <property type="entry name" value="Thioredoxin_ResA/DsbE_sf"/>
</dbReference>
<evidence type="ECO:0000259" key="5">
    <source>
        <dbReference type="PROSITE" id="PS51352"/>
    </source>
</evidence>
<dbReference type="Proteomes" id="UP000199492">
    <property type="component" value="Unassembled WGS sequence"/>
</dbReference>
<dbReference type="Gene3D" id="3.40.30.10">
    <property type="entry name" value="Glutaredoxin"/>
    <property type="match status" value="1"/>
</dbReference>
<organism evidence="6 7">
    <name type="scientific">Winogradskyella thalassocola</name>
    <dbReference type="NCBI Taxonomy" id="262004"/>
    <lineage>
        <taxon>Bacteria</taxon>
        <taxon>Pseudomonadati</taxon>
        <taxon>Bacteroidota</taxon>
        <taxon>Flavobacteriia</taxon>
        <taxon>Flavobacteriales</taxon>
        <taxon>Flavobacteriaceae</taxon>
        <taxon>Winogradskyella</taxon>
    </lineage>
</organism>
<dbReference type="STRING" id="262004.SAMN04489796_11242"/>
<sequence length="499" mass="58311">MKRILYFLIIPFLISCQDEKSYDSEISNNDYSEVIVSGTIENRPINDTINTFKIYINNLLGDEQFKVETISIEDSGEFRTSLLLNNPQTITLAYKAVEFNLILKPSDSVNIIFKDNYDTKKDVFTDAKLSGSLAALNKELFTFLASRELNMRTYYNKLKDLNPDSYKTFYDSIFGADANNIDRFLAENNVSQTLKDWLFVEKHYVPVDNLLGFPLYYEMFHPEASKTVQYNDSFFSNLERLPELKASHLVNSKINSIGNYLRFHYSKKLSPKGVKTEIKKLDSLVIRELKQDFNSNKLLLQLAVYDIINYSFENNNLDFLTNEKDFIENLYTNSIFENIINTRTETIKLLVKNPEIPKNAELLEFNYDTAEAFIEDITRTSDKKIIYIDNWAVWCSPCRSEFKEATPQLKKEFSDSVEFIYICHKSDETLWKPMIAQYKLEGKHYFVTEKQNLMLTKYLDITGFPNYNIFDKNGKMLYGGFEYRPSEPITKELLNKLTK</sequence>
<dbReference type="GO" id="GO:0017004">
    <property type="term" value="P:cytochrome complex assembly"/>
    <property type="evidence" value="ECO:0007669"/>
    <property type="project" value="UniProtKB-KW"/>
</dbReference>
<comment type="subcellular location">
    <subcellularLocation>
        <location evidence="1">Cell envelope</location>
    </subcellularLocation>
</comment>
<dbReference type="PANTHER" id="PTHR42852">
    <property type="entry name" value="THIOL:DISULFIDE INTERCHANGE PROTEIN DSBE"/>
    <property type="match status" value="1"/>
</dbReference>
<keyword evidence="3" id="KW-1015">Disulfide bond</keyword>
<keyword evidence="6" id="KW-0413">Isomerase</keyword>
<dbReference type="GO" id="GO:0016853">
    <property type="term" value="F:isomerase activity"/>
    <property type="evidence" value="ECO:0007669"/>
    <property type="project" value="UniProtKB-KW"/>
</dbReference>
<evidence type="ECO:0000256" key="3">
    <source>
        <dbReference type="ARBA" id="ARBA00023157"/>
    </source>
</evidence>
<dbReference type="InterPro" id="IPR036249">
    <property type="entry name" value="Thioredoxin-like_sf"/>
</dbReference>
<name>A0A1G8L5Y9_9FLAO</name>
<dbReference type="GO" id="GO:0030313">
    <property type="term" value="C:cell envelope"/>
    <property type="evidence" value="ECO:0007669"/>
    <property type="project" value="UniProtKB-SubCell"/>
</dbReference>
<evidence type="ECO:0000313" key="6">
    <source>
        <dbReference type="EMBL" id="SDI51005.1"/>
    </source>
</evidence>
<accession>A0A1G8L5Y9</accession>
<reference evidence="7" key="1">
    <citation type="submission" date="2016-10" db="EMBL/GenBank/DDBJ databases">
        <authorList>
            <person name="Varghese N."/>
            <person name="Submissions S."/>
        </authorList>
    </citation>
    <scope>NUCLEOTIDE SEQUENCE [LARGE SCALE GENOMIC DNA]</scope>
    <source>
        <strain evidence="7">DSM 15363</strain>
    </source>
</reference>
<dbReference type="InterPro" id="IPR013766">
    <property type="entry name" value="Thioredoxin_domain"/>
</dbReference>
<protein>
    <submittedName>
        <fullName evidence="6">Thiol-disulfide isomerase or thioredoxin</fullName>
    </submittedName>
</protein>
<evidence type="ECO:0000256" key="1">
    <source>
        <dbReference type="ARBA" id="ARBA00004196"/>
    </source>
</evidence>
<dbReference type="RefSeq" id="WP_092470826.1">
    <property type="nucleotide sequence ID" value="NZ_FNCZ01000012.1"/>
</dbReference>
<keyword evidence="7" id="KW-1185">Reference proteome</keyword>
<evidence type="ECO:0000313" key="7">
    <source>
        <dbReference type="Proteomes" id="UP000199492"/>
    </source>
</evidence>
<proteinExistence type="predicted"/>
<evidence type="ECO:0000256" key="4">
    <source>
        <dbReference type="ARBA" id="ARBA00023284"/>
    </source>
</evidence>
<dbReference type="Pfam" id="PF13905">
    <property type="entry name" value="Thioredoxin_8"/>
    <property type="match status" value="1"/>
</dbReference>
<dbReference type="SUPFAM" id="SSF52833">
    <property type="entry name" value="Thioredoxin-like"/>
    <property type="match status" value="1"/>
</dbReference>
<dbReference type="PROSITE" id="PS51257">
    <property type="entry name" value="PROKAR_LIPOPROTEIN"/>
    <property type="match status" value="1"/>
</dbReference>
<dbReference type="PROSITE" id="PS51352">
    <property type="entry name" value="THIOREDOXIN_2"/>
    <property type="match status" value="1"/>
</dbReference>
<gene>
    <name evidence="6" type="ORF">SAMN04489796_11242</name>
</gene>
<dbReference type="PANTHER" id="PTHR42852:SF6">
    <property type="entry name" value="THIOL:DISULFIDE INTERCHANGE PROTEIN DSBE"/>
    <property type="match status" value="1"/>
</dbReference>
<feature type="domain" description="Thioredoxin" evidence="5">
    <location>
        <begin position="356"/>
        <end position="499"/>
    </location>
</feature>
<dbReference type="InterPro" id="IPR012336">
    <property type="entry name" value="Thioredoxin-like_fold"/>
</dbReference>
<evidence type="ECO:0000256" key="2">
    <source>
        <dbReference type="ARBA" id="ARBA00022748"/>
    </source>
</evidence>